<evidence type="ECO:0000256" key="1">
    <source>
        <dbReference type="SAM" id="MobiDB-lite"/>
    </source>
</evidence>
<organism evidence="2 3">
    <name type="scientific">Salix brachista</name>
    <dbReference type="NCBI Taxonomy" id="2182728"/>
    <lineage>
        <taxon>Eukaryota</taxon>
        <taxon>Viridiplantae</taxon>
        <taxon>Streptophyta</taxon>
        <taxon>Embryophyta</taxon>
        <taxon>Tracheophyta</taxon>
        <taxon>Spermatophyta</taxon>
        <taxon>Magnoliopsida</taxon>
        <taxon>eudicotyledons</taxon>
        <taxon>Gunneridae</taxon>
        <taxon>Pentapetalae</taxon>
        <taxon>rosids</taxon>
        <taxon>fabids</taxon>
        <taxon>Malpighiales</taxon>
        <taxon>Salicaceae</taxon>
        <taxon>Saliceae</taxon>
        <taxon>Salix</taxon>
    </lineage>
</organism>
<reference evidence="3" key="1">
    <citation type="journal article" date="2019" name="Gigascience">
        <title>De novo genome assembly of the endangered Acer yangbiense, a plant species with extremely small populations endemic to Yunnan Province, China.</title>
        <authorList>
            <person name="Yang J."/>
            <person name="Wariss H.M."/>
            <person name="Tao L."/>
            <person name="Zhang R."/>
            <person name="Yun Q."/>
            <person name="Hollingsworth P."/>
            <person name="Dao Z."/>
            <person name="Luo G."/>
            <person name="Guo H."/>
            <person name="Ma Y."/>
            <person name="Sun W."/>
        </authorList>
    </citation>
    <scope>NUCLEOTIDE SEQUENCE [LARGE SCALE GENOMIC DNA]</scope>
    <source>
        <strain evidence="3">cv. br00</strain>
    </source>
</reference>
<dbReference type="PANTHER" id="PTHR38386">
    <property type="entry name" value="OS05G0426900 PROTEIN"/>
    <property type="match status" value="1"/>
</dbReference>
<proteinExistence type="predicted"/>
<dbReference type="PANTHER" id="PTHR38386:SF6">
    <property type="entry name" value="OS05G0426900 PROTEIN"/>
    <property type="match status" value="1"/>
</dbReference>
<comment type="caution">
    <text evidence="2">The sequence shown here is derived from an EMBL/GenBank/DDBJ whole genome shotgun (WGS) entry which is preliminary data.</text>
</comment>
<dbReference type="Proteomes" id="UP000326939">
    <property type="component" value="Chromosome 1"/>
</dbReference>
<keyword evidence="3" id="KW-1185">Reference proteome</keyword>
<dbReference type="EMBL" id="VDCV01000001">
    <property type="protein sequence ID" value="KAB5574470.1"/>
    <property type="molecule type" value="Genomic_DNA"/>
</dbReference>
<accession>A0A5N5P3S9</accession>
<name>A0A5N5P3S9_9ROSI</name>
<feature type="region of interest" description="Disordered" evidence="1">
    <location>
        <begin position="59"/>
        <end position="85"/>
    </location>
</feature>
<dbReference type="AlphaFoldDB" id="A0A5N5P3S9"/>
<evidence type="ECO:0000313" key="3">
    <source>
        <dbReference type="Proteomes" id="UP000326939"/>
    </source>
</evidence>
<sequence>MNVYSKIKIFGAARSRSMDFSDLSWHFLSLQNPTQTPPSNTKKAKTKIVSLQDINTKNVVRSGPATSTSTSTTTQDSLSVLEEDQENNVEERFSMKLRRNPSVSSSASALQSAVLKKAFSMGRSTSVSASPFGDQKRKKTIDDLYKQIDEMKRQHDKQVDEMKKQFDCDNHVLYQRYSNAAKELVFFRRAYYDLMEKVQQQNNPSSSCQLSPEIEYRPKNIKVQDGPVTPSPSPSPQLIVIDDDEDVHVANVELSVR</sequence>
<protein>
    <submittedName>
        <fullName evidence="2">Uncharacterized protein</fullName>
    </submittedName>
</protein>
<evidence type="ECO:0000313" key="2">
    <source>
        <dbReference type="EMBL" id="KAB5574470.1"/>
    </source>
</evidence>
<gene>
    <name evidence="2" type="ORF">DKX38_001664</name>
</gene>